<dbReference type="STRING" id="1618207.UM93_13420"/>
<protein>
    <recommendedName>
        <fullName evidence="3">Dihydrodipicolinate synthase family protein</fullName>
    </recommendedName>
</protein>
<dbReference type="RefSeq" id="WP_045076050.1">
    <property type="nucleotide sequence ID" value="NZ_CP011005.1"/>
</dbReference>
<organism evidence="1 2">
    <name type="scientific">Psychromicrobium lacuslunae</name>
    <dbReference type="NCBI Taxonomy" id="1618207"/>
    <lineage>
        <taxon>Bacteria</taxon>
        <taxon>Bacillati</taxon>
        <taxon>Actinomycetota</taxon>
        <taxon>Actinomycetes</taxon>
        <taxon>Micrococcales</taxon>
        <taxon>Micrococcaceae</taxon>
        <taxon>Psychromicrobium</taxon>
    </lineage>
</organism>
<dbReference type="PATRIC" id="fig|1618207.4.peg.2722"/>
<keyword evidence="2" id="KW-1185">Reference proteome</keyword>
<proteinExistence type="predicted"/>
<evidence type="ECO:0000313" key="2">
    <source>
        <dbReference type="Proteomes" id="UP000061839"/>
    </source>
</evidence>
<dbReference type="InterPro" id="IPR009334">
    <property type="entry name" value="DUF993"/>
</dbReference>
<dbReference type="EMBL" id="CP011005">
    <property type="protein sequence ID" value="AJT42244.1"/>
    <property type="molecule type" value="Genomic_DNA"/>
</dbReference>
<reference evidence="1 2" key="1">
    <citation type="journal article" date="2015" name="Genome Announc.">
        <title>Complete Genome Sequencing of Protease-Producing Novel Arthrobacter sp. Strain IHBB 11108 Using PacBio Single-Molecule Real-Time Sequencing Technology.</title>
        <authorList>
            <person name="Kiran S."/>
            <person name="Swarnkar M.K."/>
            <person name="Pal M."/>
            <person name="Thakur R."/>
            <person name="Tewari R."/>
            <person name="Singh A.K."/>
            <person name="Gulati A."/>
        </authorList>
    </citation>
    <scope>NUCLEOTIDE SEQUENCE [LARGE SCALE GENOMIC DNA]</scope>
    <source>
        <strain evidence="1 2">IHBB 11108</strain>
    </source>
</reference>
<dbReference type="AlphaFoldDB" id="A0A0D4C110"/>
<dbReference type="Proteomes" id="UP000061839">
    <property type="component" value="Chromosome"/>
</dbReference>
<dbReference type="HOGENOM" id="CLU_703265_0_0_11"/>
<name>A0A0D4C110_9MICC</name>
<evidence type="ECO:0008006" key="3">
    <source>
        <dbReference type="Google" id="ProtNLM"/>
    </source>
</evidence>
<accession>A0A0D4C110</accession>
<evidence type="ECO:0000313" key="1">
    <source>
        <dbReference type="EMBL" id="AJT42244.1"/>
    </source>
</evidence>
<dbReference type="SUPFAM" id="SSF51569">
    <property type="entry name" value="Aldolase"/>
    <property type="match status" value="1"/>
</dbReference>
<dbReference type="OrthoDB" id="9805272at2"/>
<dbReference type="KEGG" id="ari:UM93_13420"/>
<sequence>MSNLGQLDAAPRTAPVFNSRRAYAAAHVVPQAEAENTPGGAVKLDWDATLRIRHRLWQLGLGVAEAMDTAQRGMGLDWPSSAELIRRSAQEAQAVNGLLACGAGTDQLDPASIGDGGAKALKRILAAYRQQIDVVQNAGGTVILMASRALAKAARHADDYFTVYSTLLDELDRPAILHWLGDMFDPALRGYWGSTDLQSAEQTVLQIISAHPEKVDGIKMSLLDPGREISLRRRLPLGVRMYTGDDYNYSSLIHGDEYGHSDALLGAFAAIAPVASEALAAYDRGEPEQGRALLATTEELSRHIFAEPTYYYKTGIAFLSWLNGDQPGFQMVAGLHAARSVPHLRELHRLASLAGVLKDPGLARSRMDDWLRVCGVQR</sequence>
<dbReference type="Gene3D" id="3.20.20.70">
    <property type="entry name" value="Aldolase class I"/>
    <property type="match status" value="1"/>
</dbReference>
<dbReference type="InterPro" id="IPR013785">
    <property type="entry name" value="Aldolase_TIM"/>
</dbReference>
<dbReference type="Pfam" id="PF06187">
    <property type="entry name" value="DUF993"/>
    <property type="match status" value="1"/>
</dbReference>
<gene>
    <name evidence="1" type="ORF">UM93_13420</name>
</gene>